<feature type="transmembrane region" description="Helical" evidence="1">
    <location>
        <begin position="172"/>
        <end position="190"/>
    </location>
</feature>
<dbReference type="RefSeq" id="WP_146567418.1">
    <property type="nucleotide sequence ID" value="NZ_VOHL01000003.1"/>
</dbReference>
<accession>A0A5C5SC95</accession>
<keyword evidence="3" id="KW-1185">Reference proteome</keyword>
<evidence type="ECO:0000313" key="2">
    <source>
        <dbReference type="EMBL" id="TWS97703.1"/>
    </source>
</evidence>
<feature type="transmembrane region" description="Helical" evidence="1">
    <location>
        <begin position="12"/>
        <end position="31"/>
    </location>
</feature>
<dbReference type="InterPro" id="IPR010699">
    <property type="entry name" value="DUF1275"/>
</dbReference>
<gene>
    <name evidence="2" type="ORF">FRX57_05310</name>
</gene>
<comment type="caution">
    <text evidence="2">The sequence shown here is derived from an EMBL/GenBank/DDBJ whole genome shotgun (WGS) entry which is preliminary data.</text>
</comment>
<dbReference type="PANTHER" id="PTHR37314">
    <property type="entry name" value="SLR0142 PROTEIN"/>
    <property type="match status" value="1"/>
</dbReference>
<organism evidence="2 3">
    <name type="scientific">Streptococcus cuniculipharyngis</name>
    <dbReference type="NCBI Taxonomy" id="1562651"/>
    <lineage>
        <taxon>Bacteria</taxon>
        <taxon>Bacillati</taxon>
        <taxon>Bacillota</taxon>
        <taxon>Bacilli</taxon>
        <taxon>Lactobacillales</taxon>
        <taxon>Streptococcaceae</taxon>
        <taxon>Streptococcus</taxon>
    </lineage>
</organism>
<dbReference type="OrthoDB" id="7057004at2"/>
<dbReference type="Proteomes" id="UP000317430">
    <property type="component" value="Unassembled WGS sequence"/>
</dbReference>
<dbReference type="Pfam" id="PF06912">
    <property type="entry name" value="DUF1275"/>
    <property type="match status" value="1"/>
</dbReference>
<keyword evidence="1" id="KW-0472">Membrane</keyword>
<feature type="transmembrane region" description="Helical" evidence="1">
    <location>
        <begin position="91"/>
        <end position="109"/>
    </location>
</feature>
<dbReference type="AlphaFoldDB" id="A0A5C5SC95"/>
<feature type="transmembrane region" description="Helical" evidence="1">
    <location>
        <begin position="60"/>
        <end position="79"/>
    </location>
</feature>
<keyword evidence="1" id="KW-0812">Transmembrane</keyword>
<evidence type="ECO:0000256" key="1">
    <source>
        <dbReference type="SAM" id="Phobius"/>
    </source>
</evidence>
<dbReference type="EMBL" id="VOHL01000003">
    <property type="protein sequence ID" value="TWS97703.1"/>
    <property type="molecule type" value="Genomic_DNA"/>
</dbReference>
<dbReference type="PANTHER" id="PTHR37314:SF4">
    <property type="entry name" value="UPF0700 TRANSMEMBRANE PROTEIN YOAK"/>
    <property type="match status" value="1"/>
</dbReference>
<sequence>MSKKDYRIYEGLRFASCLTFISGFMNAFTLVTQGGRFAGIQSGNVVYFAYYLAQGHVTRAVPFLLPIFFFMLGQCLTYLARSYCVNRGLPWHLSGSLIMTALVLLAIILNPMIGHSLTIAILSLAASVQIETFRHLRGAPYTNVMMTGNLKNSAYLAFKGWMEKDKALFRQGGYILLAIISFGLGVALSTSLSLKFGESALCFLMLPSMYLNYQLWQEKQSKDQSQVKISRK</sequence>
<name>A0A5C5SC95_9STRE</name>
<reference evidence="2 3" key="1">
    <citation type="submission" date="2019-08" db="EMBL/GenBank/DDBJ databases">
        <authorList>
            <person name="Lei W."/>
        </authorList>
    </citation>
    <scope>NUCLEOTIDE SEQUENCE [LARGE SCALE GENOMIC DNA]</scope>
    <source>
        <strain evidence="2 3">CCUG 66496</strain>
    </source>
</reference>
<keyword evidence="1" id="KW-1133">Transmembrane helix</keyword>
<proteinExistence type="predicted"/>
<protein>
    <submittedName>
        <fullName evidence="2">DUF1275 domain-containing protein</fullName>
    </submittedName>
</protein>
<evidence type="ECO:0000313" key="3">
    <source>
        <dbReference type="Proteomes" id="UP000317430"/>
    </source>
</evidence>